<proteinExistence type="predicted"/>
<evidence type="ECO:0000313" key="1">
    <source>
        <dbReference type="EMBL" id="KIK20576.1"/>
    </source>
</evidence>
<dbReference type="OrthoDB" id="2688224at2759"/>
<reference evidence="2" key="2">
    <citation type="submission" date="2015-01" db="EMBL/GenBank/DDBJ databases">
        <title>Evolutionary Origins and Diversification of the Mycorrhizal Mutualists.</title>
        <authorList>
            <consortium name="DOE Joint Genome Institute"/>
            <consortium name="Mycorrhizal Genomics Consortium"/>
            <person name="Kohler A."/>
            <person name="Kuo A."/>
            <person name="Nagy L.G."/>
            <person name="Floudas D."/>
            <person name="Copeland A."/>
            <person name="Barry K.W."/>
            <person name="Cichocki N."/>
            <person name="Veneault-Fourrey C."/>
            <person name="LaButti K."/>
            <person name="Lindquist E.A."/>
            <person name="Lipzen A."/>
            <person name="Lundell T."/>
            <person name="Morin E."/>
            <person name="Murat C."/>
            <person name="Riley R."/>
            <person name="Ohm R."/>
            <person name="Sun H."/>
            <person name="Tunlid A."/>
            <person name="Henrissat B."/>
            <person name="Grigoriev I.V."/>
            <person name="Hibbett D.S."/>
            <person name="Martin F."/>
        </authorList>
    </citation>
    <scope>NUCLEOTIDE SEQUENCE [LARGE SCALE GENOMIC DNA]</scope>
    <source>
        <strain evidence="2">441</strain>
    </source>
</reference>
<dbReference type="HOGENOM" id="CLU_103600_0_0_1"/>
<reference evidence="1 2" key="1">
    <citation type="submission" date="2014-04" db="EMBL/GenBank/DDBJ databases">
        <authorList>
            <consortium name="DOE Joint Genome Institute"/>
            <person name="Kuo A."/>
            <person name="Kohler A."/>
            <person name="Costa M.D."/>
            <person name="Nagy L.G."/>
            <person name="Floudas D."/>
            <person name="Copeland A."/>
            <person name="Barry K.W."/>
            <person name="Cichocki N."/>
            <person name="Veneault-Fourrey C."/>
            <person name="LaButti K."/>
            <person name="Lindquist E.A."/>
            <person name="Lipzen A."/>
            <person name="Lundell T."/>
            <person name="Morin E."/>
            <person name="Murat C."/>
            <person name="Sun H."/>
            <person name="Tunlid A."/>
            <person name="Henrissat B."/>
            <person name="Grigoriev I.V."/>
            <person name="Hibbett D.S."/>
            <person name="Martin F."/>
            <person name="Nordberg H.P."/>
            <person name="Cantor M.N."/>
            <person name="Hua S.X."/>
        </authorList>
    </citation>
    <scope>NUCLEOTIDE SEQUENCE [LARGE SCALE GENOMIC DNA]</scope>
    <source>
        <strain evidence="1 2">441</strain>
    </source>
</reference>
<protein>
    <submittedName>
        <fullName evidence="1">Uncharacterized protein</fullName>
    </submittedName>
</protein>
<organism evidence="1 2">
    <name type="scientific">Pisolithus microcarpus 441</name>
    <dbReference type="NCBI Taxonomy" id="765257"/>
    <lineage>
        <taxon>Eukaryota</taxon>
        <taxon>Fungi</taxon>
        <taxon>Dikarya</taxon>
        <taxon>Basidiomycota</taxon>
        <taxon>Agaricomycotina</taxon>
        <taxon>Agaricomycetes</taxon>
        <taxon>Agaricomycetidae</taxon>
        <taxon>Boletales</taxon>
        <taxon>Sclerodermatineae</taxon>
        <taxon>Pisolithaceae</taxon>
        <taxon>Pisolithus</taxon>
    </lineage>
</organism>
<keyword evidence="2" id="KW-1185">Reference proteome</keyword>
<accession>A0A0C9YV12</accession>
<evidence type="ECO:0000313" key="2">
    <source>
        <dbReference type="Proteomes" id="UP000054018"/>
    </source>
</evidence>
<dbReference type="AlphaFoldDB" id="A0A0C9YV12"/>
<sequence length="111" mass="12655">MKDPLEPVPDILEEHYNVGKSQHRPIDLADFIRKNSGDPALQEFTLRLKRHLLPCIRAMHVLASEPSALQLLEGLDTSYDASEATVNHLLIRSNCIYQHCVLQVNYTTYDV</sequence>
<gene>
    <name evidence="1" type="ORF">PISMIDRAFT_12859</name>
</gene>
<name>A0A0C9YV12_9AGAM</name>
<dbReference type="Proteomes" id="UP000054018">
    <property type="component" value="Unassembled WGS sequence"/>
</dbReference>
<dbReference type="EMBL" id="KN833762">
    <property type="protein sequence ID" value="KIK20576.1"/>
    <property type="molecule type" value="Genomic_DNA"/>
</dbReference>
<dbReference type="STRING" id="765257.A0A0C9YV12"/>